<reference evidence="1" key="1">
    <citation type="submission" date="2014-09" db="EMBL/GenBank/DDBJ databases">
        <authorList>
            <person name="Probst J Alexander"/>
        </authorList>
    </citation>
    <scope>NUCLEOTIDE SEQUENCE</scope>
</reference>
<gene>
    <name evidence="1" type="ORF">MSIBF_A2650007</name>
</gene>
<sequence length="242" mass="29141">MRYFDSYDLIQDVVTHNIEFDKHLKRIRKEEVIKNLMKKKATMLNNDFIITNETIKEENFAKLPQTVKDKINKIVSAFKKPMNKNLMENYLKILSELKKNYPDVPVIYNLLTSAYTLLRDEERQYRTIIETRDKFPNYLFGKTALCEYYLQNHKEDKIPDVLDNKLEIYFCVPRASNIYHVSEVRSFYSVIGRYYVFKNMIDHALLCYLLLKEIDEYHPLTELLGKYIVLHELTNIFKRRKK</sequence>
<dbReference type="EMBL" id="CCXY01000185">
    <property type="protein sequence ID" value="CEG12715.1"/>
    <property type="molecule type" value="Genomic_DNA"/>
</dbReference>
<dbReference type="AlphaFoldDB" id="A0A098ECH2"/>
<protein>
    <submittedName>
        <fullName evidence="1">Uncharacterized protein</fullName>
    </submittedName>
</protein>
<organism evidence="1">
    <name type="scientific">groundwater metagenome</name>
    <dbReference type="NCBI Taxonomy" id="717931"/>
    <lineage>
        <taxon>unclassified sequences</taxon>
        <taxon>metagenomes</taxon>
        <taxon>ecological metagenomes</taxon>
    </lineage>
</organism>
<proteinExistence type="predicted"/>
<name>A0A098ECH2_9ZZZZ</name>
<evidence type="ECO:0000313" key="1">
    <source>
        <dbReference type="EMBL" id="CEG12715.1"/>
    </source>
</evidence>
<accession>A0A098ECH2</accession>